<organism evidence="1 2">
    <name type="scientific">Laccaria amethystina LaAM-08-1</name>
    <dbReference type="NCBI Taxonomy" id="1095629"/>
    <lineage>
        <taxon>Eukaryota</taxon>
        <taxon>Fungi</taxon>
        <taxon>Dikarya</taxon>
        <taxon>Basidiomycota</taxon>
        <taxon>Agaricomycotina</taxon>
        <taxon>Agaricomycetes</taxon>
        <taxon>Agaricomycetidae</taxon>
        <taxon>Agaricales</taxon>
        <taxon>Agaricineae</taxon>
        <taxon>Hydnangiaceae</taxon>
        <taxon>Laccaria</taxon>
    </lineage>
</organism>
<dbReference type="EMBL" id="KN838599">
    <property type="protein sequence ID" value="KIK01950.1"/>
    <property type="molecule type" value="Genomic_DNA"/>
</dbReference>
<accession>A0A0C9WSV2</accession>
<dbReference type="Proteomes" id="UP000054477">
    <property type="component" value="Unassembled WGS sequence"/>
</dbReference>
<keyword evidence="2" id="KW-1185">Reference proteome</keyword>
<dbReference type="OrthoDB" id="10427079at2759"/>
<evidence type="ECO:0000313" key="1">
    <source>
        <dbReference type="EMBL" id="KIK01950.1"/>
    </source>
</evidence>
<reference evidence="2" key="2">
    <citation type="submission" date="2015-01" db="EMBL/GenBank/DDBJ databases">
        <title>Evolutionary Origins and Diversification of the Mycorrhizal Mutualists.</title>
        <authorList>
            <consortium name="DOE Joint Genome Institute"/>
            <consortium name="Mycorrhizal Genomics Consortium"/>
            <person name="Kohler A."/>
            <person name="Kuo A."/>
            <person name="Nagy L.G."/>
            <person name="Floudas D."/>
            <person name="Copeland A."/>
            <person name="Barry K.W."/>
            <person name="Cichocki N."/>
            <person name="Veneault-Fourrey C."/>
            <person name="LaButti K."/>
            <person name="Lindquist E.A."/>
            <person name="Lipzen A."/>
            <person name="Lundell T."/>
            <person name="Morin E."/>
            <person name="Murat C."/>
            <person name="Riley R."/>
            <person name="Ohm R."/>
            <person name="Sun H."/>
            <person name="Tunlid A."/>
            <person name="Henrissat B."/>
            <person name="Grigoriev I.V."/>
            <person name="Hibbett D.S."/>
            <person name="Martin F."/>
        </authorList>
    </citation>
    <scope>NUCLEOTIDE SEQUENCE [LARGE SCALE GENOMIC DNA]</scope>
    <source>
        <strain evidence="2">LaAM-08-1</strain>
    </source>
</reference>
<protein>
    <submittedName>
        <fullName evidence="1">Uncharacterized protein</fullName>
    </submittedName>
</protein>
<sequence>MGNEVSSSLSSSLQMLSNARNVSIAGESTLSAVGGNIYNVSIDTVHNLEPTLDGGSMSNKGTSAYGILLEGNSTAQFEGKNEIDIAGFDKSYGIAARGGSKIGMGAGSNTKIRIDGNPIR</sequence>
<evidence type="ECO:0000313" key="2">
    <source>
        <dbReference type="Proteomes" id="UP000054477"/>
    </source>
</evidence>
<reference evidence="1 2" key="1">
    <citation type="submission" date="2014-04" db="EMBL/GenBank/DDBJ databases">
        <authorList>
            <consortium name="DOE Joint Genome Institute"/>
            <person name="Kuo A."/>
            <person name="Kohler A."/>
            <person name="Nagy L.G."/>
            <person name="Floudas D."/>
            <person name="Copeland A."/>
            <person name="Barry K.W."/>
            <person name="Cichocki N."/>
            <person name="Veneault-Fourrey C."/>
            <person name="LaButti K."/>
            <person name="Lindquist E.A."/>
            <person name="Lipzen A."/>
            <person name="Lundell T."/>
            <person name="Morin E."/>
            <person name="Murat C."/>
            <person name="Sun H."/>
            <person name="Tunlid A."/>
            <person name="Henrissat B."/>
            <person name="Grigoriev I.V."/>
            <person name="Hibbett D.S."/>
            <person name="Martin F."/>
            <person name="Nordberg H.P."/>
            <person name="Cantor M.N."/>
            <person name="Hua S.X."/>
        </authorList>
    </citation>
    <scope>NUCLEOTIDE SEQUENCE [LARGE SCALE GENOMIC DNA]</scope>
    <source>
        <strain evidence="1 2">LaAM-08-1</strain>
    </source>
</reference>
<dbReference type="AlphaFoldDB" id="A0A0C9WSV2"/>
<name>A0A0C9WSV2_9AGAR</name>
<proteinExistence type="predicted"/>
<dbReference type="HOGENOM" id="CLU_1787174_0_0_1"/>
<gene>
    <name evidence="1" type="ORF">K443DRAFT_677965</name>
</gene>